<evidence type="ECO:0000313" key="9">
    <source>
        <dbReference type="Proteomes" id="UP001642464"/>
    </source>
</evidence>
<keyword evidence="5 7" id="KW-1133">Transmembrane helix</keyword>
<feature type="transmembrane region" description="Helical" evidence="7">
    <location>
        <begin position="138"/>
        <end position="161"/>
    </location>
</feature>
<keyword evidence="4 7" id="KW-0812">Transmembrane</keyword>
<dbReference type="PANTHER" id="PTHR31326:SF1">
    <property type="entry name" value="PROTEIN CLT2, CHLOROPLASTIC"/>
    <property type="match status" value="1"/>
</dbReference>
<dbReference type="Pfam" id="PF08627">
    <property type="entry name" value="CRT-like"/>
    <property type="match status" value="1"/>
</dbReference>
<feature type="transmembrane region" description="Helical" evidence="7">
    <location>
        <begin position="227"/>
        <end position="249"/>
    </location>
</feature>
<dbReference type="Proteomes" id="UP001642464">
    <property type="component" value="Unassembled WGS sequence"/>
</dbReference>
<dbReference type="EMBL" id="CAXAMM010003503">
    <property type="protein sequence ID" value="CAK9000189.1"/>
    <property type="molecule type" value="Genomic_DNA"/>
</dbReference>
<dbReference type="SUPFAM" id="SSF103481">
    <property type="entry name" value="Multidrug resistance efflux transporter EmrE"/>
    <property type="match status" value="1"/>
</dbReference>
<evidence type="ECO:0000256" key="2">
    <source>
        <dbReference type="ARBA" id="ARBA00006690"/>
    </source>
</evidence>
<evidence type="ECO:0000256" key="7">
    <source>
        <dbReference type="SAM" id="Phobius"/>
    </source>
</evidence>
<feature type="transmembrane region" description="Helical" evidence="7">
    <location>
        <begin position="74"/>
        <end position="92"/>
    </location>
</feature>
<keyword evidence="6 7" id="KW-0472">Membrane</keyword>
<evidence type="ECO:0000256" key="6">
    <source>
        <dbReference type="ARBA" id="ARBA00023136"/>
    </source>
</evidence>
<feature type="transmembrane region" description="Helical" evidence="7">
    <location>
        <begin position="107"/>
        <end position="126"/>
    </location>
</feature>
<dbReference type="InterPro" id="IPR037185">
    <property type="entry name" value="EmrE-like"/>
</dbReference>
<feature type="transmembrane region" description="Helical" evidence="7">
    <location>
        <begin position="199"/>
        <end position="220"/>
    </location>
</feature>
<evidence type="ECO:0000256" key="5">
    <source>
        <dbReference type="ARBA" id="ARBA00022989"/>
    </source>
</evidence>
<evidence type="ECO:0000256" key="4">
    <source>
        <dbReference type="ARBA" id="ARBA00022692"/>
    </source>
</evidence>
<comment type="subcellular location">
    <subcellularLocation>
        <location evidence="1">Membrane</location>
        <topology evidence="1">Multi-pass membrane protein</topology>
    </subcellularLocation>
</comment>
<reference evidence="8 9" key="1">
    <citation type="submission" date="2024-02" db="EMBL/GenBank/DDBJ databases">
        <authorList>
            <person name="Chen Y."/>
            <person name="Shah S."/>
            <person name="Dougan E. K."/>
            <person name="Thang M."/>
            <person name="Chan C."/>
        </authorList>
    </citation>
    <scope>NUCLEOTIDE SEQUENCE [LARGE SCALE GENOMIC DNA]</scope>
</reference>
<keyword evidence="9" id="KW-1185">Reference proteome</keyword>
<evidence type="ECO:0000313" key="8">
    <source>
        <dbReference type="EMBL" id="CAK9000189.1"/>
    </source>
</evidence>
<evidence type="ECO:0000256" key="1">
    <source>
        <dbReference type="ARBA" id="ARBA00004141"/>
    </source>
</evidence>
<feature type="transmembrane region" description="Helical" evidence="7">
    <location>
        <begin position="51"/>
        <end position="67"/>
    </location>
</feature>
<feature type="transmembrane region" description="Helical" evidence="7">
    <location>
        <begin position="19"/>
        <end position="39"/>
    </location>
</feature>
<keyword evidence="3" id="KW-0813">Transport</keyword>
<feature type="transmembrane region" description="Helical" evidence="7">
    <location>
        <begin position="261"/>
        <end position="280"/>
    </location>
</feature>
<name>A0ABP0IFR3_9DINO</name>
<accession>A0ABP0IFR3</accession>
<comment type="similarity">
    <text evidence="2">Belongs to the CRT-like transporter family.</text>
</comment>
<proteinExistence type="inferred from homology"/>
<organism evidence="8 9">
    <name type="scientific">Durusdinium trenchii</name>
    <dbReference type="NCBI Taxonomy" id="1381693"/>
    <lineage>
        <taxon>Eukaryota</taxon>
        <taxon>Sar</taxon>
        <taxon>Alveolata</taxon>
        <taxon>Dinophyceae</taxon>
        <taxon>Suessiales</taxon>
        <taxon>Symbiodiniaceae</taxon>
        <taxon>Durusdinium</taxon>
    </lineage>
</organism>
<sequence length="335" mass="36924">MLVTNVVTKEMMTFPKRHFVIMGTLDSLGTFLTCLGTAYTPGSVTPLLNQLLIPFTMLVSTTWLGIASHWKERCGAFLIVVGACISVLPKIVDGSNPMQSVAAQSRWYAILFYALSNFPMAASSCYKEATFENIHLDVWYLTQWVSIWQFVVSFVYMPLLVLPGFSSKEGMTISDVMDAFADGWTCYTQQDEACARGGAFLLLTGYCGVNVCFNTLGLYLTKHGSAVLNALSYSMLLPFTTALFFTPLLGPYQEPLTRDAYFTFVGLVTVLIGFAIYQLYSQNVGEAPRRVDTPILSPTPTCPSGALLEEFLERPPSAPSIGQWPQICHFGLSMS</sequence>
<evidence type="ECO:0000256" key="3">
    <source>
        <dbReference type="ARBA" id="ARBA00022448"/>
    </source>
</evidence>
<comment type="caution">
    <text evidence="8">The sequence shown here is derived from an EMBL/GenBank/DDBJ whole genome shotgun (WGS) entry which is preliminary data.</text>
</comment>
<protein>
    <submittedName>
        <fullName evidence="8">Crt homolog 1 (Chloroquine resistance transporter paralog 1) (DdCRTp1)</fullName>
    </submittedName>
</protein>
<dbReference type="PANTHER" id="PTHR31326">
    <property type="entry name" value="PROTEIN CLT2, CHLOROPLASTIC"/>
    <property type="match status" value="1"/>
</dbReference>
<dbReference type="InterPro" id="IPR013936">
    <property type="entry name" value="CRT-like"/>
</dbReference>
<gene>
    <name evidence="8" type="ORF">SCF082_LOCUS6389</name>
</gene>